<dbReference type="PANTHER" id="PTHR30486:SF6">
    <property type="entry name" value="TYPE IV PILUS RETRACTATION ATPASE PILT"/>
    <property type="match status" value="1"/>
</dbReference>
<dbReference type="InterPro" id="IPR027417">
    <property type="entry name" value="P-loop_NTPase"/>
</dbReference>
<dbReference type="InterPro" id="IPR003593">
    <property type="entry name" value="AAA+_ATPase"/>
</dbReference>
<dbReference type="GO" id="GO:0016887">
    <property type="term" value="F:ATP hydrolysis activity"/>
    <property type="evidence" value="ECO:0007669"/>
    <property type="project" value="InterPro"/>
</dbReference>
<evidence type="ECO:0000313" key="3">
    <source>
        <dbReference type="EMBL" id="SMQ64106.1"/>
    </source>
</evidence>
<comment type="similarity">
    <text evidence="1">Belongs to the GSP E family.</text>
</comment>
<keyword evidence="4" id="KW-1185">Reference proteome</keyword>
<evidence type="ECO:0000256" key="1">
    <source>
        <dbReference type="ARBA" id="ARBA00006611"/>
    </source>
</evidence>
<dbReference type="RefSeq" id="WP_086434089.1">
    <property type="nucleotide sequence ID" value="NZ_FXWH01000001.1"/>
</dbReference>
<protein>
    <submittedName>
        <fullName evidence="3">Pilus assembly protein CpaF</fullName>
    </submittedName>
</protein>
<dbReference type="SMART" id="SM00382">
    <property type="entry name" value="AAA"/>
    <property type="match status" value="1"/>
</dbReference>
<dbReference type="CDD" id="cd01130">
    <property type="entry name" value="VirB11-like_ATPase"/>
    <property type="match status" value="1"/>
</dbReference>
<dbReference type="SUPFAM" id="SSF52540">
    <property type="entry name" value="P-loop containing nucleoside triphosphate hydrolases"/>
    <property type="match status" value="1"/>
</dbReference>
<name>A0A1Y6EP26_9GAMM</name>
<evidence type="ECO:0000259" key="2">
    <source>
        <dbReference type="SMART" id="SM00382"/>
    </source>
</evidence>
<reference evidence="4" key="1">
    <citation type="submission" date="2017-04" db="EMBL/GenBank/DDBJ databases">
        <authorList>
            <person name="Varghese N."/>
            <person name="Submissions S."/>
        </authorList>
    </citation>
    <scope>NUCLEOTIDE SEQUENCE [LARGE SCALE GENOMIC DNA]</scope>
</reference>
<evidence type="ECO:0000313" key="4">
    <source>
        <dbReference type="Proteomes" id="UP000194450"/>
    </source>
</evidence>
<feature type="domain" description="AAA+ ATPase" evidence="2">
    <location>
        <begin position="193"/>
        <end position="347"/>
    </location>
</feature>
<dbReference type="AlphaFoldDB" id="A0A1Y6EP26"/>
<dbReference type="Proteomes" id="UP000194450">
    <property type="component" value="Unassembled WGS sequence"/>
</dbReference>
<dbReference type="Pfam" id="PF00437">
    <property type="entry name" value="T2SSE"/>
    <property type="match status" value="1"/>
</dbReference>
<accession>A0A1Y6EP26</accession>
<sequence>MPDYNQIQAVLRERLDQREHSLEKLSLNELRSFANRYLTEWFKADISSGTGAEWAAVVNQVVQETIGLGVLEQFLADPDVSEIMVNNHSCIYVEKAGKLERTNAKFSSESALYKVIERIVVPLGRRIDTASPMVDARLADGSRVNAVIPPLALAGACLTIRKFHNEKLSLADLESSGSLSRVGRFILELAVQNRLNLVISGGTGTGKTTLLNALALEVSGSERIVTVEDAAELRLHHPNCVALEARPANQEGTGEVSIRALVRNALRMRPDRIIVGECRGVEAIDMLQAMNTGHAGSFTTVHANSARDALRRLEVMVLMAGIELPLAAVRQQVVSALDLVIQITRKPSGRRVIECVHEVVSMDGEVIQMVELLRWQDGRLRYAGVLPKFYENLSTDDQQQLLKQVSAA</sequence>
<dbReference type="Gene3D" id="3.40.50.300">
    <property type="entry name" value="P-loop containing nucleotide triphosphate hydrolases"/>
    <property type="match status" value="1"/>
</dbReference>
<gene>
    <name evidence="3" type="ORF">SAMN06297229_0962</name>
</gene>
<proteinExistence type="inferred from homology"/>
<dbReference type="Gene3D" id="3.30.450.380">
    <property type="match status" value="1"/>
</dbReference>
<dbReference type="PANTHER" id="PTHR30486">
    <property type="entry name" value="TWITCHING MOTILITY PROTEIN PILT"/>
    <property type="match status" value="1"/>
</dbReference>
<organism evidence="3 4">
    <name type="scientific">Pseudidiomarina planktonica</name>
    <dbReference type="NCBI Taxonomy" id="1323738"/>
    <lineage>
        <taxon>Bacteria</taxon>
        <taxon>Pseudomonadati</taxon>
        <taxon>Pseudomonadota</taxon>
        <taxon>Gammaproteobacteria</taxon>
        <taxon>Alteromonadales</taxon>
        <taxon>Idiomarinaceae</taxon>
        <taxon>Pseudidiomarina</taxon>
    </lineage>
</organism>
<dbReference type="InterPro" id="IPR001482">
    <property type="entry name" value="T2SS/T4SS_dom"/>
</dbReference>
<dbReference type="InterPro" id="IPR050921">
    <property type="entry name" value="T4SS_GSP_E_ATPase"/>
</dbReference>
<dbReference type="OrthoDB" id="9810761at2"/>
<dbReference type="EMBL" id="FXWH01000001">
    <property type="protein sequence ID" value="SMQ64106.1"/>
    <property type="molecule type" value="Genomic_DNA"/>
</dbReference>